<comment type="caution">
    <text evidence="2">The sequence shown here is derived from an EMBL/GenBank/DDBJ whole genome shotgun (WGS) entry which is preliminary data.</text>
</comment>
<keyword evidence="3" id="KW-1185">Reference proteome</keyword>
<dbReference type="EMBL" id="CAJJDN010000016">
    <property type="protein sequence ID" value="CAD8062020.1"/>
    <property type="molecule type" value="Genomic_DNA"/>
</dbReference>
<evidence type="ECO:0000313" key="3">
    <source>
        <dbReference type="Proteomes" id="UP000692954"/>
    </source>
</evidence>
<accession>A0A8S1L244</accession>
<reference evidence="2" key="1">
    <citation type="submission" date="2021-01" db="EMBL/GenBank/DDBJ databases">
        <authorList>
            <consortium name="Genoscope - CEA"/>
            <person name="William W."/>
        </authorList>
    </citation>
    <scope>NUCLEOTIDE SEQUENCE</scope>
</reference>
<keyword evidence="1" id="KW-0812">Transmembrane</keyword>
<feature type="transmembrane region" description="Helical" evidence="1">
    <location>
        <begin position="141"/>
        <end position="163"/>
    </location>
</feature>
<gene>
    <name evidence="2" type="ORF">PSON_ATCC_30995.1.T0160099</name>
</gene>
<dbReference type="OrthoDB" id="298240at2759"/>
<evidence type="ECO:0000313" key="2">
    <source>
        <dbReference type="EMBL" id="CAD8062020.1"/>
    </source>
</evidence>
<evidence type="ECO:0008006" key="4">
    <source>
        <dbReference type="Google" id="ProtNLM"/>
    </source>
</evidence>
<dbReference type="PANTHER" id="PTHR47567">
    <property type="entry name" value="MITOCHONDRIAL SUBSTRATE/SOLUTE CARRIER"/>
    <property type="match status" value="1"/>
</dbReference>
<organism evidence="2 3">
    <name type="scientific">Paramecium sonneborni</name>
    <dbReference type="NCBI Taxonomy" id="65129"/>
    <lineage>
        <taxon>Eukaryota</taxon>
        <taxon>Sar</taxon>
        <taxon>Alveolata</taxon>
        <taxon>Ciliophora</taxon>
        <taxon>Intramacronucleata</taxon>
        <taxon>Oligohymenophorea</taxon>
        <taxon>Peniculida</taxon>
        <taxon>Parameciidae</taxon>
        <taxon>Paramecium</taxon>
    </lineage>
</organism>
<dbReference type="PANTHER" id="PTHR47567:SF1">
    <property type="entry name" value="NAD-DEPENDENT EPIMERASE_DEHYDRATASE DOMAIN-CONTAINING PROTEIN"/>
    <property type="match status" value="1"/>
</dbReference>
<dbReference type="Proteomes" id="UP000692954">
    <property type="component" value="Unassembled WGS sequence"/>
</dbReference>
<protein>
    <recommendedName>
        <fullName evidence="4">Transmembrane protein</fullName>
    </recommendedName>
</protein>
<proteinExistence type="predicted"/>
<dbReference type="AlphaFoldDB" id="A0A8S1L244"/>
<evidence type="ECO:0000256" key="1">
    <source>
        <dbReference type="SAM" id="Phobius"/>
    </source>
</evidence>
<keyword evidence="1" id="KW-1133">Transmembrane helix</keyword>
<keyword evidence="1" id="KW-0472">Membrane</keyword>
<feature type="transmembrane region" description="Helical" evidence="1">
    <location>
        <begin position="93"/>
        <end position="116"/>
    </location>
</feature>
<name>A0A8S1L244_9CILI</name>
<sequence>MTDIDLRENFLRQYKFISMFICYPIKTVIRFQQKHGTIFQDSLNIVYKEGGLKRFYSGFFYRYISKSAEFVVLLKALNSWSDITNNNVNPINLILSFMMGIMIQFTFLPFNSLYYFQQVYGYRDGKELLLYKVKSNGTSSIYHGFWSFLAGSWFGSIIAFPALQNYQKYNNQKEDKKNEYSLFYLYSAFLTAEVISNPFKILAIQKLTSIECKSYGQIYNQLLKEQGYQWIFRSIDTKLYYSLLKSLFIVYGYDYKKLSREI</sequence>